<evidence type="ECO:0000313" key="1">
    <source>
        <dbReference type="EMBL" id="CAF4259647.1"/>
    </source>
</evidence>
<name>A0A820FEX9_9BILA</name>
<proteinExistence type="predicted"/>
<organism evidence="1 2">
    <name type="scientific">Rotaria sordida</name>
    <dbReference type="NCBI Taxonomy" id="392033"/>
    <lineage>
        <taxon>Eukaryota</taxon>
        <taxon>Metazoa</taxon>
        <taxon>Spiralia</taxon>
        <taxon>Gnathifera</taxon>
        <taxon>Rotifera</taxon>
        <taxon>Eurotatoria</taxon>
        <taxon>Bdelloidea</taxon>
        <taxon>Philodinida</taxon>
        <taxon>Philodinidae</taxon>
        <taxon>Rotaria</taxon>
    </lineage>
</organism>
<dbReference type="AlphaFoldDB" id="A0A820FEX9"/>
<dbReference type="Proteomes" id="UP000663874">
    <property type="component" value="Unassembled WGS sequence"/>
</dbReference>
<feature type="non-terminal residue" evidence="1">
    <location>
        <position position="1"/>
    </location>
</feature>
<sequence length="440" mass="53178">LIESHMDCQYTTALLYNKYHDHQLQVQYQKEASTKYQIDMGQKIFDTSFQLSTMNYELIYHRLQLLYDQPPRSYDKLEFQLLSKDLYEKLLQRTKTQLMSLRLLCLQTNIYQYETKLKLQKKEIRNEIFFHIIDQRIELILEQMKLKLDFHTNYNLRSLFFDDGNRIGFINNLEIDTNIMKNKYFSRKQLQLLRRGPSYVAPCQLQLKLSDQLLEKQYQPLQQHLLVDLVKKYPNDRKLFNTIEQKTKEEFYKIFSLSNRSISPSMLERSYHEQELIGTIQQCLHEHNLILRRTTHHTNQFYLVDQDRFYERCQNYMKQHQDDYELLSSISNMETIVNQHIQKINMALNFLNKDIYQQLVLQRNDIQLKNVYFLFDRSYVKPIFSMESNVTSKLSNYLDDLLRPTIEDILKQSVVDQDFDFIQCLHDHQCSSKLKPTTLL</sequence>
<evidence type="ECO:0000313" key="2">
    <source>
        <dbReference type="Proteomes" id="UP000663874"/>
    </source>
</evidence>
<protein>
    <submittedName>
        <fullName evidence="1">Uncharacterized protein</fullName>
    </submittedName>
</protein>
<feature type="non-terminal residue" evidence="1">
    <location>
        <position position="440"/>
    </location>
</feature>
<gene>
    <name evidence="1" type="ORF">FNK824_LOCUS39008</name>
</gene>
<dbReference type="EMBL" id="CAJOBE010023880">
    <property type="protein sequence ID" value="CAF4259647.1"/>
    <property type="molecule type" value="Genomic_DNA"/>
</dbReference>
<comment type="caution">
    <text evidence="1">The sequence shown here is derived from an EMBL/GenBank/DDBJ whole genome shotgun (WGS) entry which is preliminary data.</text>
</comment>
<reference evidence="1" key="1">
    <citation type="submission" date="2021-02" db="EMBL/GenBank/DDBJ databases">
        <authorList>
            <person name="Nowell W R."/>
        </authorList>
    </citation>
    <scope>NUCLEOTIDE SEQUENCE</scope>
</reference>
<accession>A0A820FEX9</accession>